<reference evidence="2" key="1">
    <citation type="journal article" date="2019" name="Science">
        <title>Mutation of a bHLH transcription factor allowed almond domestication.</title>
        <authorList>
            <person name="Sanchez-Perez R."/>
            <person name="Pavan S."/>
            <person name="Mazzeo R."/>
            <person name="Moldovan C."/>
            <person name="Aiese Cigliano R."/>
            <person name="Del Cueto J."/>
            <person name="Ricciardi F."/>
            <person name="Lotti C."/>
            <person name="Ricciardi L."/>
            <person name="Dicenta F."/>
            <person name="Lopez-Marques R.L."/>
            <person name="Lindberg Moller B."/>
        </authorList>
    </citation>
    <scope>NUCLEOTIDE SEQUENCE</scope>
</reference>
<feature type="compositionally biased region" description="Polar residues" evidence="1">
    <location>
        <begin position="10"/>
        <end position="21"/>
    </location>
</feature>
<feature type="region of interest" description="Disordered" evidence="1">
    <location>
        <begin position="1"/>
        <end position="21"/>
    </location>
</feature>
<name>A0A4Y1QZL6_PRUDU</name>
<dbReference type="AlphaFoldDB" id="A0A4Y1QZL6"/>
<proteinExistence type="predicted"/>
<evidence type="ECO:0000256" key="1">
    <source>
        <dbReference type="SAM" id="MobiDB-lite"/>
    </source>
</evidence>
<organism evidence="2">
    <name type="scientific">Prunus dulcis</name>
    <name type="common">Almond</name>
    <name type="synonym">Amygdalus dulcis</name>
    <dbReference type="NCBI Taxonomy" id="3755"/>
    <lineage>
        <taxon>Eukaryota</taxon>
        <taxon>Viridiplantae</taxon>
        <taxon>Streptophyta</taxon>
        <taxon>Embryophyta</taxon>
        <taxon>Tracheophyta</taxon>
        <taxon>Spermatophyta</taxon>
        <taxon>Magnoliopsida</taxon>
        <taxon>eudicotyledons</taxon>
        <taxon>Gunneridae</taxon>
        <taxon>Pentapetalae</taxon>
        <taxon>rosids</taxon>
        <taxon>fabids</taxon>
        <taxon>Rosales</taxon>
        <taxon>Rosaceae</taxon>
        <taxon>Amygdaloideae</taxon>
        <taxon>Amygdaleae</taxon>
        <taxon>Prunus</taxon>
    </lineage>
</organism>
<evidence type="ECO:0000313" key="2">
    <source>
        <dbReference type="EMBL" id="BBG97310.1"/>
    </source>
</evidence>
<sequence>MLFRAPTHNRFPQSQVTNQKS</sequence>
<protein>
    <submittedName>
        <fullName evidence="2">Uncharacterized protein</fullName>
    </submittedName>
</protein>
<dbReference type="EMBL" id="AP019298">
    <property type="protein sequence ID" value="BBG97310.1"/>
    <property type="molecule type" value="Genomic_DNA"/>
</dbReference>
<accession>A0A4Y1QZL6</accession>
<gene>
    <name evidence="2" type="ORF">Prudu_006390</name>
</gene>